<dbReference type="GO" id="GO:0005737">
    <property type="term" value="C:cytoplasm"/>
    <property type="evidence" value="ECO:0007669"/>
    <property type="project" value="TreeGrafter"/>
</dbReference>
<evidence type="ECO:0000256" key="1">
    <source>
        <dbReference type="ARBA" id="ARBA00009856"/>
    </source>
</evidence>
<dbReference type="InterPro" id="IPR029062">
    <property type="entry name" value="Class_I_gatase-like"/>
</dbReference>
<dbReference type="InterPro" id="IPR019197">
    <property type="entry name" value="Biotin-prot_ligase_N"/>
</dbReference>
<proteinExistence type="inferred from homology"/>
<dbReference type="Pfam" id="PF09825">
    <property type="entry name" value="BPL_N"/>
    <property type="match status" value="1"/>
</dbReference>
<feature type="compositionally biased region" description="Acidic residues" evidence="2">
    <location>
        <begin position="282"/>
        <end position="298"/>
    </location>
</feature>
<protein>
    <submittedName>
        <fullName evidence="5">Biotin--protein ligase</fullName>
    </submittedName>
</protein>
<evidence type="ECO:0000313" key="5">
    <source>
        <dbReference type="EMBL" id="OAO15273.1"/>
    </source>
</evidence>
<dbReference type="Gene3D" id="3.40.50.880">
    <property type="match status" value="1"/>
</dbReference>
<evidence type="ECO:0000313" key="6">
    <source>
        <dbReference type="Proteomes" id="UP000078348"/>
    </source>
</evidence>
<sequence length="637" mass="72097">MLVENIHLYAKEIAKFNVFKSMIKPLKNVGKIESMVAYGLGSVNDNLTSQYQFACALALRENLGINGSIEIFDPAMGKEDAAIASELGCEVIPHNEEAKRVVLRKTLFFMPHCGFNLWYNGLMWSNWGKSMRNVCLIGNSFNAYSESLSEMHKNSETNAITPLIPYIREFPLQLDLCSDGQTPLPDVKNAFGGMSVHYMDKDGYNRAKTDGLWTRRPKEVIMGELIDTGKNEEIDKYIEELKHNEEHEKRIKALHDQLIRENEALEEKKEAEEASGIYYCATDDDSDSDSDSDDEEEEKDAKDSKEELEDDDMFEHMYSGWGAQVSNLLKPDRFTPEWSVDSSTINAYSLGEKDPRQRIYVYNDEGVSAASKQMCVHTFRSYSNPSSYIVDTINAEEFKNNDWEENAALLIFPGGADRYYRKLLSAAIGNGANKRIRAYIENGGKYMGICAGSYYGTSKVEFDVNGPLEVNEERELKLFRGRAIGPALKGFDYNTQGGEYAVPFVFNEKTPEGEVQRKGISYYKGGPYFVPDPSSVLGKDYRPICFYAKHPRLNCPPGSIAGVSSTIRKGKAILLGCHVEFDPWLMKLSDDVDDIALQLRDSVLNQGRCRLIHNILKELDIDMLPMKFTEPEHENFY</sequence>
<organism evidence="5 6">
    <name type="scientific">Blastocystis sp. subtype 1 (strain ATCC 50177 / NandII)</name>
    <dbReference type="NCBI Taxonomy" id="478820"/>
    <lineage>
        <taxon>Eukaryota</taxon>
        <taxon>Sar</taxon>
        <taxon>Stramenopiles</taxon>
        <taxon>Bigyra</taxon>
        <taxon>Opalozoa</taxon>
        <taxon>Opalinata</taxon>
        <taxon>Blastocystidae</taxon>
        <taxon>Blastocystis</taxon>
    </lineage>
</organism>
<dbReference type="GO" id="GO:0016874">
    <property type="term" value="F:ligase activity"/>
    <property type="evidence" value="ECO:0007669"/>
    <property type="project" value="UniProtKB-KW"/>
</dbReference>
<comment type="similarity">
    <text evidence="1">Belongs to the SRR1 family.</text>
</comment>
<feature type="region of interest" description="Disordered" evidence="2">
    <location>
        <begin position="265"/>
        <end position="311"/>
    </location>
</feature>
<dbReference type="AlphaFoldDB" id="A0A196SE44"/>
<dbReference type="OrthoDB" id="551431at2759"/>
<reference evidence="5 6" key="1">
    <citation type="submission" date="2016-05" db="EMBL/GenBank/DDBJ databases">
        <title>Nuclear genome of Blastocystis sp. subtype 1 NandII.</title>
        <authorList>
            <person name="Gentekaki E."/>
            <person name="Curtis B."/>
            <person name="Stairs C."/>
            <person name="Eme L."/>
            <person name="Herman E."/>
            <person name="Klimes V."/>
            <person name="Arias M.C."/>
            <person name="Elias M."/>
            <person name="Hilliou F."/>
            <person name="Klute M."/>
            <person name="Malik S.-B."/>
            <person name="Pightling A."/>
            <person name="Rachubinski R."/>
            <person name="Salas D."/>
            <person name="Schlacht A."/>
            <person name="Suga H."/>
            <person name="Archibald J."/>
            <person name="Ball S.G."/>
            <person name="Clark G."/>
            <person name="Dacks J."/>
            <person name="Van Der Giezen M."/>
            <person name="Tsaousis A."/>
            <person name="Roger A."/>
        </authorList>
    </citation>
    <scope>NUCLEOTIDE SEQUENCE [LARGE SCALE GENOMIC DNA]</scope>
    <source>
        <strain evidence="6">ATCC 50177 / NandII</strain>
    </source>
</reference>
<dbReference type="PANTHER" id="PTHR28626:SF3">
    <property type="entry name" value="SRR1-LIKE PROTEIN"/>
    <property type="match status" value="1"/>
</dbReference>
<gene>
    <name evidence="5" type="ORF">AV274_3052</name>
</gene>
<keyword evidence="5" id="KW-0436">Ligase</keyword>
<dbReference type="GO" id="GO:0005634">
    <property type="term" value="C:nucleus"/>
    <property type="evidence" value="ECO:0007669"/>
    <property type="project" value="TreeGrafter"/>
</dbReference>
<comment type="caution">
    <text evidence="5">The sequence shown here is derived from an EMBL/GenBank/DDBJ whole genome shotgun (WGS) entry which is preliminary data.</text>
</comment>
<dbReference type="PANTHER" id="PTHR28626">
    <property type="entry name" value="SRR1-LIKE PROTEIN"/>
    <property type="match status" value="1"/>
</dbReference>
<name>A0A196SE44_BLAHN</name>
<feature type="domain" description="SRR1-like" evidence="3">
    <location>
        <begin position="26"/>
        <end position="198"/>
    </location>
</feature>
<accession>A0A196SE44</accession>
<feature type="domain" description="Biotin-protein ligase N-terminal" evidence="4">
    <location>
        <begin position="359"/>
        <end position="624"/>
    </location>
</feature>
<evidence type="ECO:0000259" key="4">
    <source>
        <dbReference type="Pfam" id="PF09825"/>
    </source>
</evidence>
<dbReference type="STRING" id="478820.A0A196SE44"/>
<keyword evidence="6" id="KW-1185">Reference proteome</keyword>
<dbReference type="Pfam" id="PF07985">
    <property type="entry name" value="SRR1"/>
    <property type="match status" value="1"/>
</dbReference>
<dbReference type="CDD" id="cd03144">
    <property type="entry name" value="GATase1_ScBLP_like"/>
    <property type="match status" value="1"/>
</dbReference>
<dbReference type="EMBL" id="LXWW01000159">
    <property type="protein sequence ID" value="OAO15273.1"/>
    <property type="molecule type" value="Genomic_DNA"/>
</dbReference>
<dbReference type="InterPro" id="IPR012942">
    <property type="entry name" value="SRR1-like"/>
</dbReference>
<evidence type="ECO:0000259" key="3">
    <source>
        <dbReference type="Pfam" id="PF07985"/>
    </source>
</evidence>
<dbReference type="Proteomes" id="UP000078348">
    <property type="component" value="Unassembled WGS sequence"/>
</dbReference>
<dbReference type="SUPFAM" id="SSF52317">
    <property type="entry name" value="Class I glutamine amidotransferase-like"/>
    <property type="match status" value="1"/>
</dbReference>
<evidence type="ECO:0000256" key="2">
    <source>
        <dbReference type="SAM" id="MobiDB-lite"/>
    </source>
</evidence>
<dbReference type="InterPro" id="IPR040044">
    <property type="entry name" value="SRR1L"/>
</dbReference>